<evidence type="ECO:0000256" key="1">
    <source>
        <dbReference type="ARBA" id="ARBA00004651"/>
    </source>
</evidence>
<dbReference type="GO" id="GO:0042910">
    <property type="term" value="F:xenobiotic transmembrane transporter activity"/>
    <property type="evidence" value="ECO:0007669"/>
    <property type="project" value="InterPro"/>
</dbReference>
<feature type="transmembrane region" description="Helical" evidence="8">
    <location>
        <begin position="274"/>
        <end position="296"/>
    </location>
</feature>
<dbReference type="NCBIfam" id="TIGR00710">
    <property type="entry name" value="efflux_Bcr_CflA"/>
    <property type="match status" value="1"/>
</dbReference>
<dbReference type="GO" id="GO:1990961">
    <property type="term" value="P:xenobiotic detoxification by transmembrane export across the plasma membrane"/>
    <property type="evidence" value="ECO:0007669"/>
    <property type="project" value="InterPro"/>
</dbReference>
<keyword evidence="7 8" id="KW-0472">Membrane</keyword>
<evidence type="ECO:0000259" key="9">
    <source>
        <dbReference type="PROSITE" id="PS50850"/>
    </source>
</evidence>
<evidence type="ECO:0000256" key="5">
    <source>
        <dbReference type="ARBA" id="ARBA00022692"/>
    </source>
</evidence>
<comment type="caution">
    <text evidence="10">The sequence shown here is derived from an EMBL/GenBank/DDBJ whole genome shotgun (WGS) entry which is preliminary data.</text>
</comment>
<dbReference type="PROSITE" id="PS50850">
    <property type="entry name" value="MFS"/>
    <property type="match status" value="1"/>
</dbReference>
<feature type="transmembrane region" description="Helical" evidence="8">
    <location>
        <begin position="158"/>
        <end position="178"/>
    </location>
</feature>
<dbReference type="RefSeq" id="WP_183987962.1">
    <property type="nucleotide sequence ID" value="NZ_JACHHG010000010.1"/>
</dbReference>
<dbReference type="CDD" id="cd17320">
    <property type="entry name" value="MFS_MdfA_MDR_like"/>
    <property type="match status" value="1"/>
</dbReference>
<evidence type="ECO:0000256" key="7">
    <source>
        <dbReference type="ARBA" id="ARBA00023136"/>
    </source>
</evidence>
<dbReference type="InterPro" id="IPR020846">
    <property type="entry name" value="MFS_dom"/>
</dbReference>
<dbReference type="Proteomes" id="UP000569951">
    <property type="component" value="Unassembled WGS sequence"/>
</dbReference>
<feature type="transmembrane region" description="Helical" evidence="8">
    <location>
        <begin position="338"/>
        <end position="358"/>
    </location>
</feature>
<evidence type="ECO:0000256" key="3">
    <source>
        <dbReference type="ARBA" id="ARBA00022448"/>
    </source>
</evidence>
<comment type="similarity">
    <text evidence="2">Belongs to the major facilitator superfamily. Bcr/CmlA family.</text>
</comment>
<dbReference type="EMBL" id="JACHHG010000010">
    <property type="protein sequence ID" value="MBB6099203.1"/>
    <property type="molecule type" value="Genomic_DNA"/>
</dbReference>
<keyword evidence="5 8" id="KW-0812">Transmembrane</keyword>
<keyword evidence="4" id="KW-1003">Cell membrane</keyword>
<dbReference type="Gene3D" id="1.20.1720.10">
    <property type="entry name" value="Multidrug resistance protein D"/>
    <property type="match status" value="1"/>
</dbReference>
<name>A0A841I1S5_9DEIO</name>
<feature type="transmembrane region" description="Helical" evidence="8">
    <location>
        <begin position="302"/>
        <end position="326"/>
    </location>
</feature>
<dbReference type="InterPro" id="IPR011701">
    <property type="entry name" value="MFS"/>
</dbReference>
<keyword evidence="11" id="KW-1185">Reference proteome</keyword>
<feature type="transmembrane region" description="Helical" evidence="8">
    <location>
        <begin position="364"/>
        <end position="384"/>
    </location>
</feature>
<dbReference type="PANTHER" id="PTHR23502">
    <property type="entry name" value="MAJOR FACILITATOR SUPERFAMILY"/>
    <property type="match status" value="1"/>
</dbReference>
<feature type="transmembrane region" description="Helical" evidence="8">
    <location>
        <begin position="128"/>
        <end position="152"/>
    </location>
</feature>
<dbReference type="FunFam" id="1.20.1720.10:FF:000005">
    <property type="entry name" value="Bcr/CflA family efflux transporter"/>
    <property type="match status" value="1"/>
</dbReference>
<feature type="transmembrane region" description="Helical" evidence="8">
    <location>
        <begin position="42"/>
        <end position="59"/>
    </location>
</feature>
<evidence type="ECO:0000256" key="8">
    <source>
        <dbReference type="SAM" id="Phobius"/>
    </source>
</evidence>
<gene>
    <name evidence="10" type="ORF">HNR42_002641</name>
</gene>
<protein>
    <submittedName>
        <fullName evidence="10">DHA1 family bicyclomycin/chloramphenicol resistance-like MFS transporter</fullName>
    </submittedName>
</protein>
<dbReference type="SUPFAM" id="SSF103473">
    <property type="entry name" value="MFS general substrate transporter"/>
    <property type="match status" value="1"/>
</dbReference>
<dbReference type="AlphaFoldDB" id="A0A841I1S5"/>
<evidence type="ECO:0000256" key="4">
    <source>
        <dbReference type="ARBA" id="ARBA00022475"/>
    </source>
</evidence>
<dbReference type="Pfam" id="PF07690">
    <property type="entry name" value="MFS_1"/>
    <property type="match status" value="1"/>
</dbReference>
<evidence type="ECO:0000256" key="6">
    <source>
        <dbReference type="ARBA" id="ARBA00022989"/>
    </source>
</evidence>
<evidence type="ECO:0000313" key="11">
    <source>
        <dbReference type="Proteomes" id="UP000569951"/>
    </source>
</evidence>
<evidence type="ECO:0000256" key="2">
    <source>
        <dbReference type="ARBA" id="ARBA00006236"/>
    </source>
</evidence>
<dbReference type="PANTHER" id="PTHR23502:SF132">
    <property type="entry name" value="POLYAMINE TRANSPORTER 2-RELATED"/>
    <property type="match status" value="1"/>
</dbReference>
<reference evidence="10 11" key="1">
    <citation type="submission" date="2020-08" db="EMBL/GenBank/DDBJ databases">
        <title>Genomic Encyclopedia of Type Strains, Phase IV (KMG-IV): sequencing the most valuable type-strain genomes for metagenomic binning, comparative biology and taxonomic classification.</title>
        <authorList>
            <person name="Goeker M."/>
        </authorList>
    </citation>
    <scope>NUCLEOTIDE SEQUENCE [LARGE SCALE GENOMIC DNA]</scope>
    <source>
        <strain evidence="10 11">DSM 21458</strain>
    </source>
</reference>
<accession>A0A841I1S5</accession>
<dbReference type="GO" id="GO:0005886">
    <property type="term" value="C:plasma membrane"/>
    <property type="evidence" value="ECO:0007669"/>
    <property type="project" value="UniProtKB-SubCell"/>
</dbReference>
<feature type="transmembrane region" description="Helical" evidence="8">
    <location>
        <begin position="207"/>
        <end position="226"/>
    </location>
</feature>
<feature type="transmembrane region" description="Helical" evidence="8">
    <location>
        <begin position="95"/>
        <end position="116"/>
    </location>
</feature>
<dbReference type="InterPro" id="IPR036259">
    <property type="entry name" value="MFS_trans_sf"/>
</dbReference>
<evidence type="ECO:0000313" key="10">
    <source>
        <dbReference type="EMBL" id="MBB6099203.1"/>
    </source>
</evidence>
<dbReference type="InterPro" id="IPR004812">
    <property type="entry name" value="Efflux_drug-R_Bcr/CmlA"/>
</dbReference>
<proteinExistence type="inferred from homology"/>
<feature type="transmembrane region" description="Helical" evidence="8">
    <location>
        <begin position="246"/>
        <end position="265"/>
    </location>
</feature>
<feature type="transmembrane region" description="Helical" evidence="8">
    <location>
        <begin position="71"/>
        <end position="89"/>
    </location>
</feature>
<organism evidence="10 11">
    <name type="scientific">Deinobacterium chartae</name>
    <dbReference type="NCBI Taxonomy" id="521158"/>
    <lineage>
        <taxon>Bacteria</taxon>
        <taxon>Thermotogati</taxon>
        <taxon>Deinococcota</taxon>
        <taxon>Deinococci</taxon>
        <taxon>Deinococcales</taxon>
        <taxon>Deinococcaceae</taxon>
        <taxon>Deinobacterium</taxon>
    </lineage>
</organism>
<keyword evidence="6 8" id="KW-1133">Transmembrane helix</keyword>
<keyword evidence="3" id="KW-0813">Transport</keyword>
<comment type="subcellular location">
    <subcellularLocation>
        <location evidence="1">Cell membrane</location>
        <topology evidence="1">Multi-pass membrane protein</topology>
    </subcellularLocation>
</comment>
<sequence>MTALTLILGALMAFGPLSIDMYLPGLPDIVRDLNAREGAVQLTLSAFLIGLALGQAIYGPLSDKYGRKRPLLLGVSVYVVASLLCAVATNVETLIALRFLEAVGAAAGGVITNATVRDLFVGRSAASMFSMLMLVMGIAPIAAPVLGGQLLLLSSWRTIFVILAVFGVLCGLAALLWLPETHPIERRRGVRLRDTARTYAGFLRNRAFMAYALSAGGSSALLLSYITGSPFVFIDLLHVSPQTFSWLFGLNALGLIAASQVNRLLLRRASSEQIVAWASASALLWAALLLVTVGLLGMGLSVLVPLLFACVTSIGFLMSNISALALAPVRERTGSAAAILGITQNASSGIAGALVGAFAAGGALSMTVVMALSAAACFVLLRVARSTRAAA</sequence>
<feature type="domain" description="Major facilitator superfamily (MFS) profile" evidence="9">
    <location>
        <begin position="2"/>
        <end position="388"/>
    </location>
</feature>